<dbReference type="AlphaFoldDB" id="A0A0B7F9E9"/>
<accession>A0A0B7F9E9</accession>
<sequence>MLRVLVRLVISCQRAERPKNRATSAARCKRERSRLHNAVLNCFLAAPQPKLHPLPFLRRIAKSLGCVGHSLFGADRPLASASFGSII</sequence>
<reference evidence="1 2" key="1">
    <citation type="submission" date="2014-11" db="EMBL/GenBank/DDBJ databases">
        <authorList>
            <person name="Wibberg Daniel"/>
        </authorList>
    </citation>
    <scope>NUCLEOTIDE SEQUENCE [LARGE SCALE GENOMIC DNA]</scope>
    <source>
        <strain evidence="1">Rhizoctonia solani AG1-IB 7/3/14</strain>
    </source>
</reference>
<evidence type="ECO:0000313" key="1">
    <source>
        <dbReference type="EMBL" id="CEL52867.1"/>
    </source>
</evidence>
<name>A0A0B7F9E9_THACB</name>
<organism evidence="1 2">
    <name type="scientific">Thanatephorus cucumeris (strain AG1-IB / isolate 7/3/14)</name>
    <name type="common">Lettuce bottom rot fungus</name>
    <name type="synonym">Rhizoctonia solani</name>
    <dbReference type="NCBI Taxonomy" id="1108050"/>
    <lineage>
        <taxon>Eukaryota</taxon>
        <taxon>Fungi</taxon>
        <taxon>Dikarya</taxon>
        <taxon>Basidiomycota</taxon>
        <taxon>Agaricomycotina</taxon>
        <taxon>Agaricomycetes</taxon>
        <taxon>Cantharellales</taxon>
        <taxon>Ceratobasidiaceae</taxon>
        <taxon>Rhizoctonia</taxon>
        <taxon>Rhizoctonia solani AG-1</taxon>
    </lineage>
</organism>
<evidence type="ECO:0000313" key="2">
    <source>
        <dbReference type="Proteomes" id="UP000059188"/>
    </source>
</evidence>
<proteinExistence type="predicted"/>
<protein>
    <submittedName>
        <fullName evidence="1">Uncharacterized protein</fullName>
    </submittedName>
</protein>
<gene>
    <name evidence="1" type="ORF">RSOLAG1IB_05935</name>
</gene>
<keyword evidence="2" id="KW-1185">Reference proteome</keyword>
<dbReference type="Proteomes" id="UP000059188">
    <property type="component" value="Unassembled WGS sequence"/>
</dbReference>
<dbReference type="EMBL" id="LN679110">
    <property type="protein sequence ID" value="CEL52867.1"/>
    <property type="molecule type" value="Genomic_DNA"/>
</dbReference>